<evidence type="ECO:0008006" key="4">
    <source>
        <dbReference type="Google" id="ProtNLM"/>
    </source>
</evidence>
<evidence type="ECO:0000313" key="2">
    <source>
        <dbReference type="EMBL" id="WQG85093.1"/>
    </source>
</evidence>
<sequence>MNKLIYILLFSTFLISCASTTGYDAKVSKSDYSGKSVVDIHLHANDCNPLFNTQCASLGAQWREEQPDKAFIIVQVQGISSVSGISFMIDGEETVLKASHLTDINTSQYGSSSKNKFITDLSVIRDLSTAKKAYARISSANGEYFENRIVDGEESGWSYHAMKRFIAKVDEVKGKGN</sequence>
<evidence type="ECO:0000313" key="3">
    <source>
        <dbReference type="Proteomes" id="UP001324185"/>
    </source>
</evidence>
<keyword evidence="1" id="KW-0732">Signal</keyword>
<feature type="chain" id="PRO_5045427520" description="Lipoprotein" evidence="1">
    <location>
        <begin position="19"/>
        <end position="177"/>
    </location>
</feature>
<dbReference type="EMBL" id="CP140158">
    <property type="protein sequence ID" value="WQG85093.1"/>
    <property type="molecule type" value="Genomic_DNA"/>
</dbReference>
<accession>A0ABZ0X3F0</accession>
<dbReference type="Proteomes" id="UP001324185">
    <property type="component" value="Chromosome"/>
</dbReference>
<protein>
    <recommendedName>
        <fullName evidence="4">Lipoprotein</fullName>
    </recommendedName>
</protein>
<name>A0ABZ0X3F0_9GAMM</name>
<dbReference type="PROSITE" id="PS51257">
    <property type="entry name" value="PROKAR_LIPOPROTEIN"/>
    <property type="match status" value="1"/>
</dbReference>
<evidence type="ECO:0000256" key="1">
    <source>
        <dbReference type="SAM" id="SignalP"/>
    </source>
</evidence>
<reference evidence="2 3" key="1">
    <citation type="submission" date="2023-11" db="EMBL/GenBank/DDBJ databases">
        <title>MicrobeMod: A computational toolkit for identifying prokaryotic methylation and restriction-modification with nanopore sequencing.</title>
        <authorList>
            <person name="Crits-Christoph A."/>
            <person name="Kang S.C."/>
            <person name="Lee H."/>
            <person name="Ostrov N."/>
        </authorList>
    </citation>
    <scope>NUCLEOTIDE SEQUENCE [LARGE SCALE GENOMIC DNA]</scope>
    <source>
        <strain evidence="2 3">DSMZ 16071</strain>
    </source>
</reference>
<proteinExistence type="predicted"/>
<dbReference type="RefSeq" id="WP_018625286.1">
    <property type="nucleotide sequence ID" value="NZ_CP140158.1"/>
</dbReference>
<gene>
    <name evidence="2" type="ORF">SR900_11545</name>
</gene>
<organism evidence="2 3">
    <name type="scientific">Kangiella aquimarina</name>
    <dbReference type="NCBI Taxonomy" id="261965"/>
    <lineage>
        <taxon>Bacteria</taxon>
        <taxon>Pseudomonadati</taxon>
        <taxon>Pseudomonadota</taxon>
        <taxon>Gammaproteobacteria</taxon>
        <taxon>Kangiellales</taxon>
        <taxon>Kangiellaceae</taxon>
        <taxon>Kangiella</taxon>
    </lineage>
</organism>
<keyword evidence="3" id="KW-1185">Reference proteome</keyword>
<feature type="signal peptide" evidence="1">
    <location>
        <begin position="1"/>
        <end position="18"/>
    </location>
</feature>